<dbReference type="SUPFAM" id="SSF49899">
    <property type="entry name" value="Concanavalin A-like lectins/glucanases"/>
    <property type="match status" value="1"/>
</dbReference>
<proteinExistence type="predicted"/>
<keyword evidence="2" id="KW-1185">Reference proteome</keyword>
<reference evidence="1" key="3">
    <citation type="submission" date="2025-09" db="UniProtKB">
        <authorList>
            <consortium name="Ensembl"/>
        </authorList>
    </citation>
    <scope>IDENTIFICATION</scope>
</reference>
<reference evidence="1" key="2">
    <citation type="submission" date="2025-08" db="UniProtKB">
        <authorList>
            <consortium name="Ensembl"/>
        </authorList>
    </citation>
    <scope>IDENTIFICATION</scope>
</reference>
<protein>
    <submittedName>
        <fullName evidence="1">Uncharacterized protein</fullName>
    </submittedName>
</protein>
<reference evidence="2" key="1">
    <citation type="submission" date="2018-06" db="EMBL/GenBank/DDBJ databases">
        <title>Genome assembly of Danube salmon.</title>
        <authorList>
            <person name="Macqueen D.J."/>
            <person name="Gundappa M.K."/>
        </authorList>
    </citation>
    <scope>NUCLEOTIDE SEQUENCE [LARGE SCALE GENOMIC DNA]</scope>
</reference>
<dbReference type="AlphaFoldDB" id="A0A4W5K6D7"/>
<dbReference type="GeneTree" id="ENSGT00940000154934"/>
<evidence type="ECO:0000313" key="1">
    <source>
        <dbReference type="Ensembl" id="ENSHHUP00000011427.1"/>
    </source>
</evidence>
<dbReference type="Proteomes" id="UP000314982">
    <property type="component" value="Unassembled WGS sequence"/>
</dbReference>
<dbReference type="STRING" id="62062.ENSHHUP00000011427"/>
<dbReference type="Ensembl" id="ENSHHUT00000011784.1">
    <property type="protein sequence ID" value="ENSHHUP00000011427.1"/>
    <property type="gene ID" value="ENSHHUG00000006978.1"/>
</dbReference>
<accession>A0A4W5K6D7</accession>
<organism evidence="1 2">
    <name type="scientific">Hucho hucho</name>
    <name type="common">huchen</name>
    <dbReference type="NCBI Taxonomy" id="62062"/>
    <lineage>
        <taxon>Eukaryota</taxon>
        <taxon>Metazoa</taxon>
        <taxon>Chordata</taxon>
        <taxon>Craniata</taxon>
        <taxon>Vertebrata</taxon>
        <taxon>Euteleostomi</taxon>
        <taxon>Actinopterygii</taxon>
        <taxon>Neopterygii</taxon>
        <taxon>Teleostei</taxon>
        <taxon>Protacanthopterygii</taxon>
        <taxon>Salmoniformes</taxon>
        <taxon>Salmonidae</taxon>
        <taxon>Salmoninae</taxon>
        <taxon>Hucho</taxon>
    </lineage>
</organism>
<evidence type="ECO:0000313" key="2">
    <source>
        <dbReference type="Proteomes" id="UP000314982"/>
    </source>
</evidence>
<sequence>SLSSLPLSSHPLSFPFPFLTSPLSSLPPLLSPSSPPLSSLSSLYFLSPSPPPLHLSPIPLQPRHSIKLLSVLNLMPQRHGPDTFFNFPGRSAAAIALPPIAKWPYQNGFTLNTWFRQDPLNNINVDKDKPYLYW</sequence>
<name>A0A4W5K6D7_9TELE</name>
<dbReference type="InterPro" id="IPR013320">
    <property type="entry name" value="ConA-like_dom_sf"/>
</dbReference>